<name>A0A3N0Y101_ANAGA</name>
<sequence length="352" mass="38399">MPLGSILHCNNLAVYCLSSKEDQSELEIPSSSSNHHHTLDPELELRIEKGGSQLIDITPVDTALRALPRLPVLTSSPIAQAWTAADTALCLSMAIECALTLGLASILFKVIKGMQESMGKCLSALPQGFKRRQRRGGVKSENLPSLIEMNRGPVRTNCCLTILIHVPSDFVTVQRGPHRNFVGRRGVCSICTLIRTVNKIWNLQNAFSMLDCVINLTSAPAGLRKTSTFDTSVDPLSPITWSSETLPSTNASTNTPPGCLPGCPPGLQYLTRARRTPLIHSAHTSLGTGHPGVNETLSLLKDRFRWPNMASDVRRGSSPVDNSARNPLQKKAISRATEMYFFDGESVVRHVK</sequence>
<dbReference type="InterPro" id="IPR041588">
    <property type="entry name" value="Integrase_H2C2"/>
</dbReference>
<dbReference type="Gene3D" id="1.10.340.70">
    <property type="match status" value="1"/>
</dbReference>
<comment type="caution">
    <text evidence="2">The sequence shown here is derived from an EMBL/GenBank/DDBJ whole genome shotgun (WGS) entry which is preliminary data.</text>
</comment>
<evidence type="ECO:0000313" key="3">
    <source>
        <dbReference type="Proteomes" id="UP000281406"/>
    </source>
</evidence>
<gene>
    <name evidence="2" type="ORF">DPX16_22262</name>
</gene>
<reference evidence="2 3" key="1">
    <citation type="submission" date="2018-10" db="EMBL/GenBank/DDBJ databases">
        <title>Genome assembly for a Yunnan-Guizhou Plateau 3E fish, Anabarilius grahami (Regan), and its evolutionary and genetic applications.</title>
        <authorList>
            <person name="Jiang W."/>
        </authorList>
    </citation>
    <scope>NUCLEOTIDE SEQUENCE [LARGE SCALE GENOMIC DNA]</scope>
    <source>
        <strain evidence="2">AG-KIZ</strain>
        <tissue evidence="2">Muscle</tissue>
    </source>
</reference>
<feature type="domain" description="Integrase zinc-binding" evidence="1">
    <location>
        <begin position="273"/>
        <end position="315"/>
    </location>
</feature>
<dbReference type="Pfam" id="PF17921">
    <property type="entry name" value="Integrase_H2C2"/>
    <property type="match status" value="1"/>
</dbReference>
<organism evidence="2 3">
    <name type="scientific">Anabarilius grahami</name>
    <name type="common">Kanglang fish</name>
    <name type="synonym">Barilius grahami</name>
    <dbReference type="NCBI Taxonomy" id="495550"/>
    <lineage>
        <taxon>Eukaryota</taxon>
        <taxon>Metazoa</taxon>
        <taxon>Chordata</taxon>
        <taxon>Craniata</taxon>
        <taxon>Vertebrata</taxon>
        <taxon>Euteleostomi</taxon>
        <taxon>Actinopterygii</taxon>
        <taxon>Neopterygii</taxon>
        <taxon>Teleostei</taxon>
        <taxon>Ostariophysi</taxon>
        <taxon>Cypriniformes</taxon>
        <taxon>Xenocyprididae</taxon>
        <taxon>Xenocypridinae</taxon>
        <taxon>Xenocypridinae incertae sedis</taxon>
        <taxon>Anabarilius</taxon>
    </lineage>
</organism>
<keyword evidence="3" id="KW-1185">Reference proteome</keyword>
<proteinExistence type="predicted"/>
<dbReference type="AlphaFoldDB" id="A0A3N0Y101"/>
<evidence type="ECO:0000313" key="2">
    <source>
        <dbReference type="EMBL" id="ROK74121.1"/>
    </source>
</evidence>
<dbReference type="Proteomes" id="UP000281406">
    <property type="component" value="Unassembled WGS sequence"/>
</dbReference>
<accession>A0A3N0Y101</accession>
<evidence type="ECO:0000259" key="1">
    <source>
        <dbReference type="Pfam" id="PF17921"/>
    </source>
</evidence>
<protein>
    <recommendedName>
        <fullName evidence="1">Integrase zinc-binding domain-containing protein</fullName>
    </recommendedName>
</protein>
<dbReference type="EMBL" id="RJVU01055763">
    <property type="protein sequence ID" value="ROK74121.1"/>
    <property type="molecule type" value="Genomic_DNA"/>
</dbReference>